<name>A0A367YBK3_9ASCO</name>
<evidence type="ECO:0000313" key="1">
    <source>
        <dbReference type="EMBL" id="RCK63256.1"/>
    </source>
</evidence>
<dbReference type="SUPFAM" id="SSF69118">
    <property type="entry name" value="AhpD-like"/>
    <property type="match status" value="1"/>
</dbReference>
<dbReference type="Proteomes" id="UP000253472">
    <property type="component" value="Unassembled WGS sequence"/>
</dbReference>
<dbReference type="PANTHER" id="PTHR28180">
    <property type="entry name" value="CONSERVED MITOCHONDRIAL PROTEIN-RELATED"/>
    <property type="match status" value="1"/>
</dbReference>
<protein>
    <submittedName>
        <fullName evidence="1">Uncharacterized protein</fullName>
    </submittedName>
</protein>
<proteinExistence type="predicted"/>
<sequence length="296" mass="33711">MTSPVLTSETLYDLAYGYPDLYDTWYLYVIACLTELNLPEEIPGVFHFALIQQLYEYEHEPERREFWVGVAQGSVYSSEEYAELFKNGEELRGLEIPGDKTGLKYESVEDVRQKQRLVVDSVREMLLKISMFVGMPKSINSFMVLLSVTPKALLSDEYKRRGIAKEDHAGVETIAGVISEQSIDVDSVVSNLVRGSEYFETFYGESAGDVRRDILHAYPDLWYFVYHHVYSPLLGFNDVLDPKETSLALISCILPQGLHHLQVDEYLQAALHFGAAHSEVSRVKQLVTHITELSKK</sequence>
<reference evidence="1 2" key="1">
    <citation type="submission" date="2018-06" db="EMBL/GenBank/DDBJ databases">
        <title>Whole genome sequencing of Candida tropicalis (genome annotated by CSBL at Korea University).</title>
        <authorList>
            <person name="Ahn J."/>
        </authorList>
    </citation>
    <scope>NUCLEOTIDE SEQUENCE [LARGE SCALE GENOMIC DNA]</scope>
    <source>
        <strain evidence="1 2">ATCC 20962</strain>
    </source>
</reference>
<dbReference type="EMBL" id="QLNQ01000024">
    <property type="protein sequence ID" value="RCK63256.1"/>
    <property type="molecule type" value="Genomic_DNA"/>
</dbReference>
<dbReference type="Gene3D" id="1.20.1290.10">
    <property type="entry name" value="AhpD-like"/>
    <property type="match status" value="1"/>
</dbReference>
<organism evidence="1 2">
    <name type="scientific">Candida viswanathii</name>
    <dbReference type="NCBI Taxonomy" id="5486"/>
    <lineage>
        <taxon>Eukaryota</taxon>
        <taxon>Fungi</taxon>
        <taxon>Dikarya</taxon>
        <taxon>Ascomycota</taxon>
        <taxon>Saccharomycotina</taxon>
        <taxon>Pichiomycetes</taxon>
        <taxon>Debaryomycetaceae</taxon>
        <taxon>Candida/Lodderomyces clade</taxon>
        <taxon>Candida</taxon>
    </lineage>
</organism>
<evidence type="ECO:0000313" key="2">
    <source>
        <dbReference type="Proteomes" id="UP000253472"/>
    </source>
</evidence>
<gene>
    <name evidence="1" type="ORF">Cantr_09832</name>
</gene>
<dbReference type="AlphaFoldDB" id="A0A367YBK3"/>
<dbReference type="STRING" id="5486.A0A367YBK3"/>
<dbReference type="InterPro" id="IPR029032">
    <property type="entry name" value="AhpD-like"/>
</dbReference>
<dbReference type="PANTHER" id="PTHR28180:SF2">
    <property type="entry name" value="PEROXISOMAL PROTEIN 2"/>
    <property type="match status" value="1"/>
</dbReference>
<comment type="caution">
    <text evidence="1">The sequence shown here is derived from an EMBL/GenBank/DDBJ whole genome shotgun (WGS) entry which is preliminary data.</text>
</comment>
<dbReference type="OrthoDB" id="5537330at2759"/>
<dbReference type="InterPro" id="IPR052999">
    <property type="entry name" value="PTS1_Protein"/>
</dbReference>
<accession>A0A367YBK3</accession>
<keyword evidence="2" id="KW-1185">Reference proteome</keyword>